<proteinExistence type="predicted"/>
<keyword evidence="2" id="KW-1185">Reference proteome</keyword>
<reference evidence="1" key="1">
    <citation type="submission" date="2022-04" db="EMBL/GenBank/DDBJ databases">
        <title>Chromosome-scale genome assembly of Holotrichia oblita Faldermann.</title>
        <authorList>
            <person name="Rongchong L."/>
        </authorList>
    </citation>
    <scope>NUCLEOTIDE SEQUENCE</scope>
    <source>
        <strain evidence="1">81SQS9</strain>
    </source>
</reference>
<sequence length="274" mass="31076">MGRYKSKTDRQNWSEDSMARAVQAVLDGDEGYRKASANFGVPQTTLERRVKNAREQGLSSTDAAKKGLGRYKSVFSKEQEQELVQHISEPQRAAATSEPTTDLPSTSFTVSPSVLRPPPREEKRIQNRNDKRRGKTVILTSSPYKKELQDEEEDRKKKKAPKKTLMKDRTTTMNIKENKEPNANGRRLNRMTVVSATNKIKRGKGAESSSSEEEEEDSDEACIFCNELYSDSKQKEGWIQCSRCSGWAHETCSNAEEDDDTFECDFCKTVSVRQ</sequence>
<organism evidence="1 2">
    <name type="scientific">Holotrichia oblita</name>
    <name type="common">Chafer beetle</name>
    <dbReference type="NCBI Taxonomy" id="644536"/>
    <lineage>
        <taxon>Eukaryota</taxon>
        <taxon>Metazoa</taxon>
        <taxon>Ecdysozoa</taxon>
        <taxon>Arthropoda</taxon>
        <taxon>Hexapoda</taxon>
        <taxon>Insecta</taxon>
        <taxon>Pterygota</taxon>
        <taxon>Neoptera</taxon>
        <taxon>Endopterygota</taxon>
        <taxon>Coleoptera</taxon>
        <taxon>Polyphaga</taxon>
        <taxon>Scarabaeiformia</taxon>
        <taxon>Scarabaeidae</taxon>
        <taxon>Melolonthinae</taxon>
        <taxon>Holotrichia</taxon>
    </lineage>
</organism>
<dbReference type="Proteomes" id="UP001056778">
    <property type="component" value="Chromosome 1"/>
</dbReference>
<gene>
    <name evidence="1" type="ORF">MML48_1g05042</name>
</gene>
<dbReference type="EMBL" id="CM043015">
    <property type="protein sequence ID" value="KAI4471247.1"/>
    <property type="molecule type" value="Genomic_DNA"/>
</dbReference>
<evidence type="ECO:0000313" key="1">
    <source>
        <dbReference type="EMBL" id="KAI4471247.1"/>
    </source>
</evidence>
<comment type="caution">
    <text evidence="1">The sequence shown here is derived from an EMBL/GenBank/DDBJ whole genome shotgun (WGS) entry which is preliminary data.</text>
</comment>
<evidence type="ECO:0000313" key="2">
    <source>
        <dbReference type="Proteomes" id="UP001056778"/>
    </source>
</evidence>
<name>A0ACB9TWH9_HOLOL</name>
<protein>
    <submittedName>
        <fullName evidence="1">Helix-turn-helix psq domain</fullName>
    </submittedName>
</protein>
<accession>A0ACB9TWH9</accession>